<protein>
    <recommendedName>
        <fullName evidence="7">2-succinyl-5-enolpyruvyl-6-hydroxy-3-cyclohexene-1-carboxylate synthase</fullName>
        <shortName evidence="7">SEPHCHC synthase</shortName>
        <ecNumber evidence="7">2.2.1.9</ecNumber>
    </recommendedName>
    <alternativeName>
        <fullName evidence="7">Menaquinone biosynthesis protein MenD</fullName>
    </alternativeName>
</protein>
<evidence type="ECO:0000259" key="8">
    <source>
        <dbReference type="Pfam" id="PF02775"/>
    </source>
</evidence>
<organism evidence="11 12">
    <name type="scientific">Sporolactobacillus spathodeae</name>
    <dbReference type="NCBI Taxonomy" id="1465502"/>
    <lineage>
        <taxon>Bacteria</taxon>
        <taxon>Bacillati</taxon>
        <taxon>Bacillota</taxon>
        <taxon>Bacilli</taxon>
        <taxon>Bacillales</taxon>
        <taxon>Sporolactobacillaceae</taxon>
        <taxon>Sporolactobacillus</taxon>
    </lineage>
</organism>
<comment type="cofactor">
    <cofactor evidence="7">
        <name>Mg(2+)</name>
        <dbReference type="ChEBI" id="CHEBI:18420"/>
    </cofactor>
    <cofactor evidence="7">
        <name>Mn(2+)</name>
        <dbReference type="ChEBI" id="CHEBI:29035"/>
    </cofactor>
</comment>
<comment type="pathway">
    <text evidence="7">Quinol/quinone metabolism; 1,4-dihydroxy-2-naphthoate biosynthesis; 1,4-dihydroxy-2-naphthoate from chorismate: step 2/7.</text>
</comment>
<dbReference type="Pfam" id="PF02776">
    <property type="entry name" value="TPP_enzyme_N"/>
    <property type="match status" value="1"/>
</dbReference>
<sequence length="580" mass="64060">MMNHQQQITRYLNAWIDAMVLCDVHEVVISPGSRSTPLALLFQEREEITTYIDVDERSAGFLALGLAKAQRKPVALLCTSGTAAANYYPAIVEAKLSRVPLVVLTADRPYELQNVGAAQTIGQENLYGIHVKGFYQLQIPESSLDLIQYNQMIAARAIELACDKPQGPVHLNFPFREPLLPDLTAEPQGTQSLVPLIHSGVRTLSEKEMTVSAASLNHAKRGVIVCGPSDSIDYLKAVVSLSATTGFPILADPLSQLRCGDWSHNLIIESYDTFLRNETAVSLLEADFILRFGAMPVSKSLMQWLNRQKAEYWVVDSGGGWRDPTGRATQMFYCDERIFCEQLCEKLDQKQSGFWQILWQKLNRLTQSVLQDVTESEALTEETAYIDCLHLFPERSVVFAGNSMPIRMLDTFLAGGQKQLTIQANRGANGIDGVVSTAVGVSLVNPGTYLMIGDLSFFHDMNGLLAARQLKADLTIILINNDGGGIFSFLPQAAEAKHFETLFGTPHGLQFAHSAALYGAFYRKAATRNELEEAMEEATDHHGLSLIEIPTQRSENVVARRVIADRLEQLIGTVLAGESR</sequence>
<dbReference type="Pfam" id="PF16582">
    <property type="entry name" value="TPP_enzyme_M_2"/>
    <property type="match status" value="1"/>
</dbReference>
<evidence type="ECO:0000313" key="12">
    <source>
        <dbReference type="Proteomes" id="UP000823201"/>
    </source>
</evidence>
<dbReference type="InterPro" id="IPR012001">
    <property type="entry name" value="Thiamin_PyroP_enz_TPP-bd_dom"/>
</dbReference>
<dbReference type="InterPro" id="IPR032264">
    <property type="entry name" value="MenD_middle"/>
</dbReference>
<reference evidence="11 12" key="1">
    <citation type="submission" date="2021-01" db="EMBL/GenBank/DDBJ databases">
        <title>Genomic Encyclopedia of Type Strains, Phase IV (KMG-IV): sequencing the most valuable type-strain genomes for metagenomic binning, comparative biology and taxonomic classification.</title>
        <authorList>
            <person name="Goeker M."/>
        </authorList>
    </citation>
    <scope>NUCLEOTIDE SEQUENCE [LARGE SCALE GENOMIC DNA]</scope>
    <source>
        <strain evidence="11 12">DSM 100968</strain>
    </source>
</reference>
<comment type="cofactor">
    <cofactor evidence="7">
        <name>thiamine diphosphate</name>
        <dbReference type="ChEBI" id="CHEBI:58937"/>
    </cofactor>
    <text evidence="7">Binds 1 thiamine pyrophosphate per subunit.</text>
</comment>
<proteinExistence type="inferred from homology"/>
<evidence type="ECO:0000256" key="3">
    <source>
        <dbReference type="ARBA" id="ARBA00022723"/>
    </source>
</evidence>
<dbReference type="PANTHER" id="PTHR42916">
    <property type="entry name" value="2-SUCCINYL-5-ENOLPYRUVYL-6-HYDROXY-3-CYCLOHEXENE-1-CARBOXYLATE SYNTHASE"/>
    <property type="match status" value="1"/>
</dbReference>
<evidence type="ECO:0000256" key="4">
    <source>
        <dbReference type="ARBA" id="ARBA00022842"/>
    </source>
</evidence>
<dbReference type="InterPro" id="IPR011766">
    <property type="entry name" value="TPP_enzyme_TPP-bd"/>
</dbReference>
<gene>
    <name evidence="7" type="primary">menD</name>
    <name evidence="11" type="ORF">JOC27_001384</name>
</gene>
<evidence type="ECO:0000256" key="5">
    <source>
        <dbReference type="ARBA" id="ARBA00023052"/>
    </source>
</evidence>
<keyword evidence="1 7" id="KW-0474">Menaquinone biosynthesis</keyword>
<keyword evidence="6 7" id="KW-0464">Manganese</keyword>
<comment type="similarity">
    <text evidence="7">Belongs to the TPP enzyme family. MenD subfamily.</text>
</comment>
<evidence type="ECO:0000256" key="2">
    <source>
        <dbReference type="ARBA" id="ARBA00022679"/>
    </source>
</evidence>
<evidence type="ECO:0000256" key="7">
    <source>
        <dbReference type="HAMAP-Rule" id="MF_01659"/>
    </source>
</evidence>
<keyword evidence="3 7" id="KW-0479">Metal-binding</keyword>
<dbReference type="PIRSF" id="PIRSF004983">
    <property type="entry name" value="MenD"/>
    <property type="match status" value="1"/>
</dbReference>
<dbReference type="CDD" id="cd07037">
    <property type="entry name" value="TPP_PYR_MenD"/>
    <property type="match status" value="1"/>
</dbReference>
<comment type="subunit">
    <text evidence="7">Homodimer.</text>
</comment>
<feature type="domain" description="Thiamine pyrophosphate enzyme TPP-binding" evidence="8">
    <location>
        <begin position="435"/>
        <end position="549"/>
    </location>
</feature>
<dbReference type="Pfam" id="PF02775">
    <property type="entry name" value="TPP_enzyme_C"/>
    <property type="match status" value="1"/>
</dbReference>
<keyword evidence="2 7" id="KW-0808">Transferase</keyword>
<evidence type="ECO:0000256" key="6">
    <source>
        <dbReference type="ARBA" id="ARBA00023211"/>
    </source>
</evidence>
<evidence type="ECO:0000259" key="9">
    <source>
        <dbReference type="Pfam" id="PF02776"/>
    </source>
</evidence>
<dbReference type="RefSeq" id="WP_239529978.1">
    <property type="nucleotide sequence ID" value="NZ_CBCRXA010000010.1"/>
</dbReference>
<dbReference type="NCBIfam" id="TIGR00173">
    <property type="entry name" value="menD"/>
    <property type="match status" value="1"/>
</dbReference>
<dbReference type="EC" id="2.2.1.9" evidence="7"/>
<feature type="domain" description="Menaquinone biosynthesis protein MenD middle" evidence="10">
    <location>
        <begin position="218"/>
        <end position="395"/>
    </location>
</feature>
<dbReference type="PANTHER" id="PTHR42916:SF1">
    <property type="entry name" value="PROTEIN PHYLLO, CHLOROPLASTIC"/>
    <property type="match status" value="1"/>
</dbReference>
<comment type="pathway">
    <text evidence="7">Quinol/quinone metabolism; menaquinone biosynthesis.</text>
</comment>
<dbReference type="EMBL" id="JAFBEV010000010">
    <property type="protein sequence ID" value="MBM7657933.1"/>
    <property type="molecule type" value="Genomic_DNA"/>
</dbReference>
<feature type="domain" description="Thiamine pyrophosphate enzyme N-terminal TPP-binding" evidence="9">
    <location>
        <begin position="14"/>
        <end position="121"/>
    </location>
</feature>
<dbReference type="GO" id="GO:0070204">
    <property type="term" value="F:2-succinyl-5-enolpyruvyl-6-hydroxy-3-cyclohexene-1-carboxylic-acid synthase activity"/>
    <property type="evidence" value="ECO:0007669"/>
    <property type="project" value="UniProtKB-EC"/>
</dbReference>
<dbReference type="Gene3D" id="3.40.50.1220">
    <property type="entry name" value="TPP-binding domain"/>
    <property type="match status" value="1"/>
</dbReference>
<comment type="caution">
    <text evidence="11">The sequence shown here is derived from an EMBL/GenBank/DDBJ whole genome shotgun (WGS) entry which is preliminary data.</text>
</comment>
<dbReference type="HAMAP" id="MF_01659">
    <property type="entry name" value="MenD"/>
    <property type="match status" value="1"/>
</dbReference>
<dbReference type="InterPro" id="IPR029035">
    <property type="entry name" value="DHS-like_NAD/FAD-binding_dom"/>
</dbReference>
<name>A0ABS2Q811_9BACL</name>
<keyword evidence="5 7" id="KW-0786">Thiamine pyrophosphate</keyword>
<dbReference type="Gene3D" id="3.40.50.970">
    <property type="match status" value="2"/>
</dbReference>
<comment type="function">
    <text evidence="7">Catalyzes the thiamine diphosphate-dependent decarboxylation of 2-oxoglutarate and the subsequent addition of the resulting succinic semialdehyde-thiamine pyrophosphate anion to isochorismate to yield 2-succinyl-5-enolpyruvyl-6-hydroxy-3-cyclohexene-1-carboxylate (SEPHCHC).</text>
</comment>
<keyword evidence="12" id="KW-1185">Reference proteome</keyword>
<dbReference type="SUPFAM" id="SSF52518">
    <property type="entry name" value="Thiamin diphosphate-binding fold (THDP-binding)"/>
    <property type="match status" value="2"/>
</dbReference>
<evidence type="ECO:0000256" key="1">
    <source>
        <dbReference type="ARBA" id="ARBA00022428"/>
    </source>
</evidence>
<dbReference type="CDD" id="cd02009">
    <property type="entry name" value="TPP_SHCHC_synthase"/>
    <property type="match status" value="1"/>
</dbReference>
<evidence type="ECO:0000313" key="11">
    <source>
        <dbReference type="EMBL" id="MBM7657933.1"/>
    </source>
</evidence>
<dbReference type="InterPro" id="IPR004433">
    <property type="entry name" value="MenaQ_synth_MenD"/>
</dbReference>
<dbReference type="InterPro" id="IPR029061">
    <property type="entry name" value="THDP-binding"/>
</dbReference>
<evidence type="ECO:0000259" key="10">
    <source>
        <dbReference type="Pfam" id="PF16582"/>
    </source>
</evidence>
<keyword evidence="4 7" id="KW-0460">Magnesium</keyword>
<comment type="catalytic activity">
    <reaction evidence="7">
        <text>isochorismate + 2-oxoglutarate + H(+) = 5-enolpyruvoyl-6-hydroxy-2-succinyl-cyclohex-3-ene-1-carboxylate + CO2</text>
        <dbReference type="Rhea" id="RHEA:25593"/>
        <dbReference type="ChEBI" id="CHEBI:15378"/>
        <dbReference type="ChEBI" id="CHEBI:16526"/>
        <dbReference type="ChEBI" id="CHEBI:16810"/>
        <dbReference type="ChEBI" id="CHEBI:29780"/>
        <dbReference type="ChEBI" id="CHEBI:58818"/>
        <dbReference type="EC" id="2.2.1.9"/>
    </reaction>
</comment>
<dbReference type="Proteomes" id="UP000823201">
    <property type="component" value="Unassembled WGS sequence"/>
</dbReference>
<accession>A0ABS2Q811</accession>
<dbReference type="SUPFAM" id="SSF52467">
    <property type="entry name" value="DHS-like NAD/FAD-binding domain"/>
    <property type="match status" value="1"/>
</dbReference>